<dbReference type="Gene3D" id="2.60.260.20">
    <property type="entry name" value="Urease metallochaperone UreE, N-terminal domain"/>
    <property type="match status" value="2"/>
</dbReference>
<dbReference type="PROSITE" id="PS00636">
    <property type="entry name" value="DNAJ_1"/>
    <property type="match status" value="1"/>
</dbReference>
<gene>
    <name evidence="3" type="ORF">BCF44_105319</name>
</gene>
<dbReference type="InterPro" id="IPR018253">
    <property type="entry name" value="DnaJ_domain_CS"/>
</dbReference>
<keyword evidence="1" id="KW-0143">Chaperone</keyword>
<accession>A0A3E0HQC5</accession>
<dbReference type="PROSITE" id="PS50076">
    <property type="entry name" value="DNAJ_2"/>
    <property type="match status" value="1"/>
</dbReference>
<evidence type="ECO:0000313" key="3">
    <source>
        <dbReference type="EMBL" id="REH48460.1"/>
    </source>
</evidence>
<dbReference type="CDD" id="cd10747">
    <property type="entry name" value="DnaJ_C"/>
    <property type="match status" value="1"/>
</dbReference>
<comment type="caution">
    <text evidence="3">The sequence shown here is derived from an EMBL/GenBank/DDBJ whole genome shotgun (WGS) entry which is preliminary data.</text>
</comment>
<dbReference type="SMART" id="SM00271">
    <property type="entry name" value="DnaJ"/>
    <property type="match status" value="1"/>
</dbReference>
<dbReference type="GO" id="GO:0042026">
    <property type="term" value="P:protein refolding"/>
    <property type="evidence" value="ECO:0007669"/>
    <property type="project" value="TreeGrafter"/>
</dbReference>
<dbReference type="GO" id="GO:0003677">
    <property type="term" value="F:DNA binding"/>
    <property type="evidence" value="ECO:0007669"/>
    <property type="project" value="UniProtKB-KW"/>
</dbReference>
<feature type="domain" description="J" evidence="2">
    <location>
        <begin position="4"/>
        <end position="68"/>
    </location>
</feature>
<dbReference type="InterPro" id="IPR002939">
    <property type="entry name" value="DnaJ_C"/>
</dbReference>
<dbReference type="FunFam" id="2.60.260.20:FF:000013">
    <property type="entry name" value="DnaJ subfamily B member 11"/>
    <property type="match status" value="1"/>
</dbReference>
<dbReference type="GO" id="GO:0005737">
    <property type="term" value="C:cytoplasm"/>
    <property type="evidence" value="ECO:0007669"/>
    <property type="project" value="TreeGrafter"/>
</dbReference>
<evidence type="ECO:0000313" key="4">
    <source>
        <dbReference type="Proteomes" id="UP000256269"/>
    </source>
</evidence>
<dbReference type="InterPro" id="IPR008971">
    <property type="entry name" value="HSP40/DnaJ_pept-bd"/>
</dbReference>
<evidence type="ECO:0000259" key="2">
    <source>
        <dbReference type="PROSITE" id="PS50076"/>
    </source>
</evidence>
<keyword evidence="4" id="KW-1185">Reference proteome</keyword>
<evidence type="ECO:0000256" key="1">
    <source>
        <dbReference type="ARBA" id="ARBA00023186"/>
    </source>
</evidence>
<dbReference type="Gene3D" id="1.10.287.110">
    <property type="entry name" value="DnaJ domain"/>
    <property type="match status" value="1"/>
</dbReference>
<dbReference type="Pfam" id="PF01556">
    <property type="entry name" value="DnaJ_C"/>
    <property type="match status" value="1"/>
</dbReference>
<dbReference type="PANTHER" id="PTHR43096:SF52">
    <property type="entry name" value="DNAJ HOMOLOG 1, MITOCHONDRIAL-RELATED"/>
    <property type="match status" value="1"/>
</dbReference>
<reference evidence="3 4" key="1">
    <citation type="submission" date="2018-08" db="EMBL/GenBank/DDBJ databases">
        <title>Genomic Encyclopedia of Archaeal and Bacterial Type Strains, Phase II (KMG-II): from individual species to whole genera.</title>
        <authorList>
            <person name="Goeker M."/>
        </authorList>
    </citation>
    <scope>NUCLEOTIDE SEQUENCE [LARGE SCALE GENOMIC DNA]</scope>
    <source>
        <strain evidence="3 4">DSM 45791</strain>
    </source>
</reference>
<protein>
    <submittedName>
        <fullName evidence="3">Curved DNA-binding protein</fullName>
    </submittedName>
</protein>
<dbReference type="AlphaFoldDB" id="A0A3E0HQC5"/>
<dbReference type="InterPro" id="IPR036869">
    <property type="entry name" value="J_dom_sf"/>
</dbReference>
<dbReference type="Pfam" id="PF00226">
    <property type="entry name" value="DnaJ"/>
    <property type="match status" value="1"/>
</dbReference>
<dbReference type="SUPFAM" id="SSF49493">
    <property type="entry name" value="HSP40/DnaJ peptide-binding domain"/>
    <property type="match status" value="2"/>
</dbReference>
<name>A0A3E0HQC5_9PSEU</name>
<keyword evidence="3" id="KW-0238">DNA-binding</keyword>
<dbReference type="PANTHER" id="PTHR43096">
    <property type="entry name" value="DNAJ HOMOLOG 1, MITOCHONDRIAL-RELATED"/>
    <property type="match status" value="1"/>
</dbReference>
<dbReference type="SUPFAM" id="SSF46565">
    <property type="entry name" value="Chaperone J-domain"/>
    <property type="match status" value="1"/>
</dbReference>
<dbReference type="Proteomes" id="UP000256269">
    <property type="component" value="Unassembled WGS sequence"/>
</dbReference>
<sequence length="284" mass="31319">MATDFYDTLGIARDATADDIQRAYRRLARRYHPDVNSDPGAEDRFKEVSQAYEVLSDPAQRSRYDQFGADFRRVAVDADRPRGTSATQGFQGIDIEDLLSGLFRGRGPIPGADQEAVLELTVEEAYRGGHRRLTLPGTDRQYDVTVPPGVLDGQRIRLAGEGGRGAGDAPAGDLYLVVRIRPHPRYRLSGRDIHLTLPVTPWEAALGSTVPVTTPGGEVKVRVTAGSSSGRRLRLRGEGMPNPRGTAGDLYAEVRVMVPKHLTRRERELFEELAAVSEFTPRRT</sequence>
<dbReference type="RefSeq" id="WP_116175224.1">
    <property type="nucleotide sequence ID" value="NZ_CP144375.1"/>
</dbReference>
<dbReference type="EMBL" id="QUNO01000005">
    <property type="protein sequence ID" value="REH48460.1"/>
    <property type="molecule type" value="Genomic_DNA"/>
</dbReference>
<dbReference type="InterPro" id="IPR001623">
    <property type="entry name" value="DnaJ_domain"/>
</dbReference>
<dbReference type="OrthoDB" id="9779889at2"/>
<proteinExistence type="predicted"/>
<dbReference type="PRINTS" id="PR00625">
    <property type="entry name" value="JDOMAIN"/>
</dbReference>
<dbReference type="CDD" id="cd06257">
    <property type="entry name" value="DnaJ"/>
    <property type="match status" value="1"/>
</dbReference>
<dbReference type="GO" id="GO:0051082">
    <property type="term" value="F:unfolded protein binding"/>
    <property type="evidence" value="ECO:0007669"/>
    <property type="project" value="InterPro"/>
</dbReference>
<organism evidence="3 4">
    <name type="scientific">Kutzneria buriramensis</name>
    <dbReference type="NCBI Taxonomy" id="1045776"/>
    <lineage>
        <taxon>Bacteria</taxon>
        <taxon>Bacillati</taxon>
        <taxon>Actinomycetota</taxon>
        <taxon>Actinomycetes</taxon>
        <taxon>Pseudonocardiales</taxon>
        <taxon>Pseudonocardiaceae</taxon>
        <taxon>Kutzneria</taxon>
    </lineage>
</organism>